<accession>A0A4P6JR82</accession>
<dbReference type="Proteomes" id="UP000290365">
    <property type="component" value="Chromosome"/>
</dbReference>
<dbReference type="SUPFAM" id="SSF55486">
    <property type="entry name" value="Metalloproteases ('zincins'), catalytic domain"/>
    <property type="match status" value="1"/>
</dbReference>
<dbReference type="AlphaFoldDB" id="A0A4P6JR82"/>
<reference evidence="1 2" key="1">
    <citation type="submission" date="2019-01" db="EMBL/GenBank/DDBJ databases">
        <title>Ktedonosporobacter rubrisoli SCAWS-G2.</title>
        <authorList>
            <person name="Huang Y."/>
            <person name="Yan B."/>
        </authorList>
    </citation>
    <scope>NUCLEOTIDE SEQUENCE [LARGE SCALE GENOMIC DNA]</scope>
    <source>
        <strain evidence="1 2">SCAWS-G2</strain>
    </source>
</reference>
<dbReference type="PROSITE" id="PS52034">
    <property type="entry name" value="PEPTIDASE_M32"/>
    <property type="match status" value="1"/>
</dbReference>
<dbReference type="RefSeq" id="WP_129888359.1">
    <property type="nucleotide sequence ID" value="NZ_CP035758.1"/>
</dbReference>
<evidence type="ECO:0000313" key="1">
    <source>
        <dbReference type="EMBL" id="QBD77296.1"/>
    </source>
</evidence>
<dbReference type="PRINTS" id="PR00998">
    <property type="entry name" value="CRBOXYPTASET"/>
</dbReference>
<dbReference type="EMBL" id="CP035758">
    <property type="protein sequence ID" value="QBD77296.1"/>
    <property type="molecule type" value="Genomic_DNA"/>
</dbReference>
<evidence type="ECO:0000313" key="2">
    <source>
        <dbReference type="Proteomes" id="UP000290365"/>
    </source>
</evidence>
<gene>
    <name evidence="1" type="ORF">EPA93_15365</name>
</gene>
<dbReference type="PANTHER" id="PTHR34217:SF1">
    <property type="entry name" value="CARBOXYPEPTIDASE 1"/>
    <property type="match status" value="1"/>
</dbReference>
<dbReference type="GO" id="GO:0004181">
    <property type="term" value="F:metallocarboxypeptidase activity"/>
    <property type="evidence" value="ECO:0007669"/>
    <property type="project" value="InterPro"/>
</dbReference>
<dbReference type="Gene3D" id="1.10.1370.30">
    <property type="match status" value="1"/>
</dbReference>
<organism evidence="1 2">
    <name type="scientific">Ktedonosporobacter rubrisoli</name>
    <dbReference type="NCBI Taxonomy" id="2509675"/>
    <lineage>
        <taxon>Bacteria</taxon>
        <taxon>Bacillati</taxon>
        <taxon>Chloroflexota</taxon>
        <taxon>Ktedonobacteria</taxon>
        <taxon>Ktedonobacterales</taxon>
        <taxon>Ktedonosporobacteraceae</taxon>
        <taxon>Ktedonosporobacter</taxon>
    </lineage>
</organism>
<dbReference type="Pfam" id="PF02074">
    <property type="entry name" value="Peptidase_M32"/>
    <property type="match status" value="1"/>
</dbReference>
<dbReference type="InterPro" id="IPR001333">
    <property type="entry name" value="Peptidase_M32_Taq"/>
</dbReference>
<name>A0A4P6JR82_KTERU</name>
<proteinExistence type="predicted"/>
<dbReference type="GO" id="GO:0006508">
    <property type="term" value="P:proteolysis"/>
    <property type="evidence" value="ECO:0007669"/>
    <property type="project" value="InterPro"/>
</dbReference>
<dbReference type="OrthoDB" id="9772308at2"/>
<sequence length="137" mass="15426">MIAFQREVADRLGYQQHRYDALFDRGNPGMTSRELERLFAPIRETSMSLLRRIQDSHLRAETSFLTGNFAQEQQRALAEQLLLSIGFDFSRGGLALSPHLFTFMGLGAPQDVRLTIRSSDFLPTSMMAALHEGGHAL</sequence>
<dbReference type="PANTHER" id="PTHR34217">
    <property type="entry name" value="METAL-DEPENDENT CARBOXYPEPTIDASE"/>
    <property type="match status" value="1"/>
</dbReference>
<protein>
    <submittedName>
        <fullName evidence="1">Uncharacterized protein</fullName>
    </submittedName>
</protein>
<dbReference type="KEGG" id="kbs:EPA93_15365"/>
<keyword evidence="2" id="KW-1185">Reference proteome</keyword>